<reference evidence="1" key="2">
    <citation type="journal article" date="2023" name="BMC Genomics">
        <title>Pest status, molecular evolution, and epigenetic factors derived from the genome assembly of Frankliniella fusca, a thysanopteran phytovirus vector.</title>
        <authorList>
            <person name="Catto M.A."/>
            <person name="Labadie P.E."/>
            <person name="Jacobson A.L."/>
            <person name="Kennedy G.G."/>
            <person name="Srinivasan R."/>
            <person name="Hunt B.G."/>
        </authorList>
    </citation>
    <scope>NUCLEOTIDE SEQUENCE</scope>
    <source>
        <strain evidence="1">PL_HMW_Pooled</strain>
    </source>
</reference>
<sequence>MDHDRILHTPQLKPSGNSNLRFFSSLSASSLIYKFELTPQLEPSGNSNLRFLLSLSTSSLIYKFELTWVPEI</sequence>
<organism evidence="1 2">
    <name type="scientific">Frankliniella fusca</name>
    <dbReference type="NCBI Taxonomy" id="407009"/>
    <lineage>
        <taxon>Eukaryota</taxon>
        <taxon>Metazoa</taxon>
        <taxon>Ecdysozoa</taxon>
        <taxon>Arthropoda</taxon>
        <taxon>Hexapoda</taxon>
        <taxon>Insecta</taxon>
        <taxon>Pterygota</taxon>
        <taxon>Neoptera</taxon>
        <taxon>Paraneoptera</taxon>
        <taxon>Thysanoptera</taxon>
        <taxon>Terebrantia</taxon>
        <taxon>Thripoidea</taxon>
        <taxon>Thripidae</taxon>
        <taxon>Frankliniella</taxon>
    </lineage>
</organism>
<dbReference type="Proteomes" id="UP001219518">
    <property type="component" value="Unassembled WGS sequence"/>
</dbReference>
<evidence type="ECO:0000313" key="2">
    <source>
        <dbReference type="Proteomes" id="UP001219518"/>
    </source>
</evidence>
<comment type="caution">
    <text evidence="1">The sequence shown here is derived from an EMBL/GenBank/DDBJ whole genome shotgun (WGS) entry which is preliminary data.</text>
</comment>
<name>A0AAE1LHY7_9NEOP</name>
<accession>A0AAE1LHY7</accession>
<reference evidence="1" key="1">
    <citation type="submission" date="2021-07" db="EMBL/GenBank/DDBJ databases">
        <authorList>
            <person name="Catto M.A."/>
            <person name="Jacobson A."/>
            <person name="Kennedy G."/>
            <person name="Labadie P."/>
            <person name="Hunt B.G."/>
            <person name="Srinivasan R."/>
        </authorList>
    </citation>
    <scope>NUCLEOTIDE SEQUENCE</scope>
    <source>
        <strain evidence="1">PL_HMW_Pooled</strain>
        <tissue evidence="1">Head</tissue>
    </source>
</reference>
<evidence type="ECO:0000313" key="1">
    <source>
        <dbReference type="EMBL" id="KAK3920313.1"/>
    </source>
</evidence>
<gene>
    <name evidence="1" type="ORF">KUF71_009600</name>
</gene>
<dbReference type="EMBL" id="JAHWGI010000994">
    <property type="protein sequence ID" value="KAK3920313.1"/>
    <property type="molecule type" value="Genomic_DNA"/>
</dbReference>
<keyword evidence="2" id="KW-1185">Reference proteome</keyword>
<dbReference type="AlphaFoldDB" id="A0AAE1LHY7"/>
<proteinExistence type="predicted"/>
<protein>
    <submittedName>
        <fullName evidence="1">Tropinone reductase-like protein</fullName>
    </submittedName>
</protein>